<organism evidence="1 2">
    <name type="scientific">Puccinia striiformis f. sp. tritici</name>
    <dbReference type="NCBI Taxonomy" id="168172"/>
    <lineage>
        <taxon>Eukaryota</taxon>
        <taxon>Fungi</taxon>
        <taxon>Dikarya</taxon>
        <taxon>Basidiomycota</taxon>
        <taxon>Pucciniomycotina</taxon>
        <taxon>Pucciniomycetes</taxon>
        <taxon>Pucciniales</taxon>
        <taxon>Pucciniaceae</taxon>
        <taxon>Puccinia</taxon>
    </lineage>
</organism>
<protein>
    <submittedName>
        <fullName evidence="1">Uncharacterized protein</fullName>
    </submittedName>
</protein>
<name>A0ACC0EC63_9BASI</name>
<gene>
    <name evidence="1" type="ORF">MJO28_008564</name>
</gene>
<reference evidence="2" key="1">
    <citation type="journal article" date="2018" name="BMC Genomics">
        <title>Genomic insights into host adaptation between the wheat stripe rust pathogen (Puccinia striiformis f. sp. tritici) and the barley stripe rust pathogen (Puccinia striiformis f. sp. hordei).</title>
        <authorList>
            <person name="Xia C."/>
            <person name="Wang M."/>
            <person name="Yin C."/>
            <person name="Cornejo O.E."/>
            <person name="Hulbert S.H."/>
            <person name="Chen X."/>
        </authorList>
    </citation>
    <scope>NUCLEOTIDE SEQUENCE [LARGE SCALE GENOMIC DNA]</scope>
    <source>
        <strain evidence="2">93-210</strain>
    </source>
</reference>
<reference evidence="1 2" key="3">
    <citation type="journal article" date="2022" name="Microbiol. Spectr.">
        <title>Folding features and dynamics of 3D genome architecture in plant fungal pathogens.</title>
        <authorList>
            <person name="Xia C."/>
        </authorList>
    </citation>
    <scope>NUCLEOTIDE SEQUENCE [LARGE SCALE GENOMIC DNA]</scope>
    <source>
        <strain evidence="1 2">93-210</strain>
    </source>
</reference>
<evidence type="ECO:0000313" key="1">
    <source>
        <dbReference type="EMBL" id="KAI7949743.1"/>
    </source>
</evidence>
<dbReference type="EMBL" id="CM045872">
    <property type="protein sequence ID" value="KAI7949743.1"/>
    <property type="molecule type" value="Genomic_DNA"/>
</dbReference>
<dbReference type="Proteomes" id="UP001060170">
    <property type="component" value="Chromosome 8"/>
</dbReference>
<reference evidence="2" key="2">
    <citation type="journal article" date="2018" name="Mol. Plant Microbe Interact.">
        <title>Genome sequence resources for the wheat stripe rust pathogen (Puccinia striiformis f. sp. tritici) and the barley stripe rust pathogen (Puccinia striiformis f. sp. hordei).</title>
        <authorList>
            <person name="Xia C."/>
            <person name="Wang M."/>
            <person name="Yin C."/>
            <person name="Cornejo O.E."/>
            <person name="Hulbert S.H."/>
            <person name="Chen X."/>
        </authorList>
    </citation>
    <scope>NUCLEOTIDE SEQUENCE [LARGE SCALE GENOMIC DNA]</scope>
    <source>
        <strain evidence="2">93-210</strain>
    </source>
</reference>
<accession>A0ACC0EC63</accession>
<comment type="caution">
    <text evidence="1">The sequence shown here is derived from an EMBL/GenBank/DDBJ whole genome shotgun (WGS) entry which is preliminary data.</text>
</comment>
<evidence type="ECO:0000313" key="2">
    <source>
        <dbReference type="Proteomes" id="UP001060170"/>
    </source>
</evidence>
<sequence length="497" mass="56476">MCSSEHIALSDSSQVLAGVSILLEEIQHTVPMNIYCDNQTAILLANDNTSKKKMKYLLRAFYIINDFVRENNIKIKWTSIISQQADIFTKKLGPNEIEEAVSLRILENLVAKGTEDYRDRSTSPEGPLVKQTDPDNNLPVGLLSALPQLKQQIDAIVELFELAELLKDQHSKTSSSWISSEILIGHWTKSSLVRLVSSVQQRQRYNPESMTSTSKLSKPIDSTAYIFTSHLLSILSPIQCHSTEDRESMLGDRLRLLPPIESSIICASGTEFEIIQDQWEDHTSSCHEHARSKRTSRLSTPHQTGNSAWQLTFTSHEAFKSISQQILKSILQQFFRATNGQKTIPNIYSHEFCHSDQLNIVGELAENIASQSGGMVCDNLRDLSNKAEEGGDNEYLGRLVEDAEKLEKYFGARLLLILIHFLPIIPDSDGFDTQNYYKDWLFVWHSQLTLAINNFMQACRGFERTTQQFFFFFILLTVLYVKVICKPFDIAGKKNRN</sequence>
<proteinExistence type="predicted"/>
<keyword evidence="2" id="KW-1185">Reference proteome</keyword>